<dbReference type="InterPro" id="IPR036533">
    <property type="entry name" value="BAG_dom_sf"/>
</dbReference>
<keyword evidence="1" id="KW-0143">Chaperone</keyword>
<keyword evidence="6" id="KW-1185">Reference proteome</keyword>
<proteinExistence type="predicted"/>
<feature type="compositionally biased region" description="Pro residues" evidence="2">
    <location>
        <begin position="248"/>
        <end position="297"/>
    </location>
</feature>
<dbReference type="Gene3D" id="1.20.58.120">
    <property type="entry name" value="BAG domain"/>
    <property type="match status" value="1"/>
</dbReference>
<evidence type="ECO:0000313" key="5">
    <source>
        <dbReference type="EMBL" id="EYU41936.1"/>
    </source>
</evidence>
<feature type="compositionally biased region" description="Polar residues" evidence="2">
    <location>
        <begin position="319"/>
        <end position="330"/>
    </location>
</feature>
<feature type="compositionally biased region" description="Polar residues" evidence="2">
    <location>
        <begin position="225"/>
        <end position="234"/>
    </location>
</feature>
<dbReference type="Pfam" id="PF02179">
    <property type="entry name" value="BAG"/>
    <property type="match status" value="1"/>
</dbReference>
<feature type="compositionally biased region" description="Low complexity" evidence="2">
    <location>
        <begin position="298"/>
        <end position="310"/>
    </location>
</feature>
<dbReference type="Proteomes" id="UP000030748">
    <property type="component" value="Unassembled WGS sequence"/>
</dbReference>
<dbReference type="PhylomeDB" id="A0A022RPN2"/>
<dbReference type="PROSITE" id="PS51035">
    <property type="entry name" value="BAG"/>
    <property type="match status" value="1"/>
</dbReference>
<dbReference type="SUPFAM" id="SSF63491">
    <property type="entry name" value="BAG domain"/>
    <property type="match status" value="1"/>
</dbReference>
<feature type="domain" description="Ubiquitin-like" evidence="3">
    <location>
        <begin position="28"/>
        <end position="98"/>
    </location>
</feature>
<name>A0A022RPN2_ERYGU</name>
<feature type="region of interest" description="Disordered" evidence="2">
    <location>
        <begin position="225"/>
        <end position="337"/>
    </location>
</feature>
<dbReference type="PRINTS" id="PR01217">
    <property type="entry name" value="PRICHEXTENSN"/>
</dbReference>
<dbReference type="InterPro" id="IPR039773">
    <property type="entry name" value="BAG_chaperone_regulator"/>
</dbReference>
<evidence type="ECO:0000259" key="3">
    <source>
        <dbReference type="PROSITE" id="PS50053"/>
    </source>
</evidence>
<dbReference type="AlphaFoldDB" id="A0A022RPN2"/>
<evidence type="ECO:0000256" key="1">
    <source>
        <dbReference type="ARBA" id="ARBA00023186"/>
    </source>
</evidence>
<feature type="domain" description="BAG" evidence="4">
    <location>
        <begin position="124"/>
        <end position="202"/>
    </location>
</feature>
<dbReference type="GO" id="GO:0005737">
    <property type="term" value="C:cytoplasm"/>
    <property type="evidence" value="ECO:0000318"/>
    <property type="project" value="GO_Central"/>
</dbReference>
<dbReference type="SUPFAM" id="SSF54236">
    <property type="entry name" value="Ubiquitin-like"/>
    <property type="match status" value="1"/>
</dbReference>
<reference evidence="5 6" key="1">
    <citation type="journal article" date="2013" name="Proc. Natl. Acad. Sci. U.S.A.">
        <title>Fine-scale variation in meiotic recombination in Mimulus inferred from population shotgun sequencing.</title>
        <authorList>
            <person name="Hellsten U."/>
            <person name="Wright K.M."/>
            <person name="Jenkins J."/>
            <person name="Shu S."/>
            <person name="Yuan Y."/>
            <person name="Wessler S.R."/>
            <person name="Schmutz J."/>
            <person name="Willis J.H."/>
            <person name="Rokhsar D.S."/>
        </authorList>
    </citation>
    <scope>NUCLEOTIDE SEQUENCE [LARGE SCALE GENOMIC DNA]</scope>
    <source>
        <strain evidence="6">cv. DUN x IM62</strain>
    </source>
</reference>
<dbReference type="GO" id="GO:0050821">
    <property type="term" value="P:protein stabilization"/>
    <property type="evidence" value="ECO:0000318"/>
    <property type="project" value="GO_Central"/>
</dbReference>
<feature type="region of interest" description="Disordered" evidence="2">
    <location>
        <begin position="1"/>
        <end position="22"/>
    </location>
</feature>
<dbReference type="OrthoDB" id="417450at2759"/>
<evidence type="ECO:0000259" key="4">
    <source>
        <dbReference type="PROSITE" id="PS51035"/>
    </source>
</evidence>
<dbReference type="Gene3D" id="3.10.20.90">
    <property type="entry name" value="Phosphatidylinositol 3-kinase Catalytic Subunit, Chain A, domain 1"/>
    <property type="match status" value="1"/>
</dbReference>
<dbReference type="SMART" id="SM00264">
    <property type="entry name" value="BAG"/>
    <property type="match status" value="1"/>
</dbReference>
<dbReference type="PROSITE" id="PS50053">
    <property type="entry name" value="UBIQUITIN_2"/>
    <property type="match status" value="1"/>
</dbReference>
<evidence type="ECO:0008006" key="7">
    <source>
        <dbReference type="Google" id="ProtNLM"/>
    </source>
</evidence>
<organism evidence="5 6">
    <name type="scientific">Erythranthe guttata</name>
    <name type="common">Yellow monkey flower</name>
    <name type="synonym">Mimulus guttatus</name>
    <dbReference type="NCBI Taxonomy" id="4155"/>
    <lineage>
        <taxon>Eukaryota</taxon>
        <taxon>Viridiplantae</taxon>
        <taxon>Streptophyta</taxon>
        <taxon>Embryophyta</taxon>
        <taxon>Tracheophyta</taxon>
        <taxon>Spermatophyta</taxon>
        <taxon>Magnoliopsida</taxon>
        <taxon>eudicotyledons</taxon>
        <taxon>Gunneridae</taxon>
        <taxon>Pentapetalae</taxon>
        <taxon>asterids</taxon>
        <taxon>lamiids</taxon>
        <taxon>Lamiales</taxon>
        <taxon>Phrymaceae</taxon>
        <taxon>Erythranthe</taxon>
    </lineage>
</organism>
<dbReference type="EMBL" id="KI630319">
    <property type="protein sequence ID" value="EYU41936.1"/>
    <property type="molecule type" value="Genomic_DNA"/>
</dbReference>
<evidence type="ECO:0000256" key="2">
    <source>
        <dbReference type="SAM" id="MobiDB-lite"/>
    </source>
</evidence>
<accession>A0A022RPN2</accession>
<sequence length="337" mass="36374">MKGLNTGAENLNNVGAIGPDREPGFGPATFSIKVSHELNEHEVAVPSGSTFGYLKSVIHQKTGLKPETHKLLFRGKEKDDDEDLQTAGVKDGSKLLLVEDKTCNNEEPEEVKETVVVVSRGGEAVAEVRREVDKLSDQISAVQAVVDSGTKVDNKDIVYLTEMLMRQLLKLDGIEAEGEGKVQRKMEVRRVQSFVETMDVLKSRNSNPLSNGYNNVPVTTKWETFEPESQTPLPSQSPVPPVTTALPSPVPFPQSPVPPVTTPLPSPVPFPQSPVPPVTTPLPSPAPSQSPVPPVTTPSPSFAPTTQPSSAHSPVPSFVPTSMPSSTKVTQDWEHFD</sequence>
<gene>
    <name evidence="5" type="ORF">MIMGU_mgv1a009593mg</name>
</gene>
<dbReference type="STRING" id="4155.A0A022RPN2"/>
<dbReference type="KEGG" id="egt:105953120"/>
<dbReference type="eggNOG" id="KOG4361">
    <property type="taxonomic scope" value="Eukaryota"/>
</dbReference>
<dbReference type="GO" id="GO:0000774">
    <property type="term" value="F:adenyl-nucleotide exchange factor activity"/>
    <property type="evidence" value="ECO:0000318"/>
    <property type="project" value="GO_Central"/>
</dbReference>
<dbReference type="PANTHER" id="PTHR12329">
    <property type="entry name" value="BCL2-ASSOCIATED ATHANOGENE"/>
    <property type="match status" value="1"/>
</dbReference>
<dbReference type="SMART" id="SM00213">
    <property type="entry name" value="UBQ"/>
    <property type="match status" value="1"/>
</dbReference>
<evidence type="ECO:0000313" key="6">
    <source>
        <dbReference type="Proteomes" id="UP000030748"/>
    </source>
</evidence>
<dbReference type="InterPro" id="IPR029071">
    <property type="entry name" value="Ubiquitin-like_domsf"/>
</dbReference>
<dbReference type="GO" id="GO:0051087">
    <property type="term" value="F:protein-folding chaperone binding"/>
    <property type="evidence" value="ECO:0000318"/>
    <property type="project" value="GO_Central"/>
</dbReference>
<protein>
    <recommendedName>
        <fullName evidence="7">Ubiquitin-like domain-containing protein</fullName>
    </recommendedName>
</protein>
<dbReference type="Pfam" id="PF00240">
    <property type="entry name" value="ubiquitin"/>
    <property type="match status" value="1"/>
</dbReference>
<dbReference type="InterPro" id="IPR000626">
    <property type="entry name" value="Ubiquitin-like_dom"/>
</dbReference>
<dbReference type="PANTHER" id="PTHR12329:SF49">
    <property type="entry name" value="BAG FAMILY MOLECULAR CHAPERONE REGULATOR 4-LIKE ISOFORM X1"/>
    <property type="match status" value="1"/>
</dbReference>
<dbReference type="InterPro" id="IPR003103">
    <property type="entry name" value="BAG_domain"/>
</dbReference>